<proteinExistence type="predicted"/>
<accession>A0ABY2WKI8</accession>
<evidence type="ECO:0008006" key="3">
    <source>
        <dbReference type="Google" id="ProtNLM"/>
    </source>
</evidence>
<keyword evidence="2" id="KW-1185">Reference proteome</keyword>
<reference evidence="1 2" key="1">
    <citation type="submission" date="2019-05" db="EMBL/GenBank/DDBJ databases">
        <title>Flagellimonas sp. AsT0115, sp. nov., isolated from a marine red algae, Asparagopsis taxiformis.</title>
        <authorList>
            <person name="Kim J."/>
            <person name="Jeong S.E."/>
            <person name="Jeon C.O."/>
        </authorList>
    </citation>
    <scope>NUCLEOTIDE SEQUENCE [LARGE SCALE GENOMIC DNA]</scope>
    <source>
        <strain evidence="1 2">AsT0115</strain>
    </source>
</reference>
<protein>
    <recommendedName>
        <fullName evidence="3">Glycosyltransferase involved in cell wall biosynthesis</fullName>
    </recommendedName>
</protein>
<dbReference type="Proteomes" id="UP000751614">
    <property type="component" value="Unassembled WGS sequence"/>
</dbReference>
<gene>
    <name evidence="1" type="ORF">FGG15_12775</name>
</gene>
<dbReference type="SUPFAM" id="SSF53756">
    <property type="entry name" value="UDP-Glycosyltransferase/glycogen phosphorylase"/>
    <property type="match status" value="1"/>
</dbReference>
<organism evidence="1 2">
    <name type="scientific">Flagellimonas algicola</name>
    <dbReference type="NCBI Taxonomy" id="2583815"/>
    <lineage>
        <taxon>Bacteria</taxon>
        <taxon>Pseudomonadati</taxon>
        <taxon>Bacteroidota</taxon>
        <taxon>Flavobacteriia</taxon>
        <taxon>Flavobacteriales</taxon>
        <taxon>Flavobacteriaceae</taxon>
        <taxon>Flagellimonas</taxon>
    </lineage>
</organism>
<dbReference type="RefSeq" id="WP_138836812.1">
    <property type="nucleotide sequence ID" value="NZ_VCNI01000002.1"/>
</dbReference>
<name>A0ABY2WKI8_9FLAO</name>
<evidence type="ECO:0000313" key="2">
    <source>
        <dbReference type="Proteomes" id="UP000751614"/>
    </source>
</evidence>
<sequence length="454" mass="52876">MNLNKIERDIKVQGIKHKGVSVWPIIKCYLIDLVGERKVIKKVDQSFIKIVLNGIWLDVGSLLNLRKSKYWVFSTSQTRFRLNEESIDRVASSLLRYLPNIVLIENPIPKGKTSRSKFQKNEFYVGMSLMFLGQFVVQKLTRKPKIKDFEKLEKYLDADLERFYPIYHRIYASMLFYGFLFRIIRPKMIFAVCYYCNFGMIWAAKKKNIPVVEMQHGLIADAHRAYNFTEKQDNRLMPDYLLSYGAESTKVALKGNIVTTDRVLNYGNTFLQDVYERLSASKTLIAYRRRFERVICVTGQLELTDRPLIQMLSEICVAFPRVGFLYKPRHLDSFLDFSGQDNLIRCDGINTYELMKYCDYHLTVYSTCALESLALGTPNISVDIKGYYKRYLHDILKDNPYNFEVGSKLALKNLILSLNNETFIQEKVKASVHHIFAKGVDRTAFHSFFKGVIN</sequence>
<dbReference type="EMBL" id="VCNI01000002">
    <property type="protein sequence ID" value="TMU55056.1"/>
    <property type="molecule type" value="Genomic_DNA"/>
</dbReference>
<evidence type="ECO:0000313" key="1">
    <source>
        <dbReference type="EMBL" id="TMU55056.1"/>
    </source>
</evidence>
<comment type="caution">
    <text evidence="1">The sequence shown here is derived from an EMBL/GenBank/DDBJ whole genome shotgun (WGS) entry which is preliminary data.</text>
</comment>